<dbReference type="GO" id="GO:0009002">
    <property type="term" value="F:serine-type D-Ala-D-Ala carboxypeptidase activity"/>
    <property type="evidence" value="ECO:0007669"/>
    <property type="project" value="InterPro"/>
</dbReference>
<dbReference type="PANTHER" id="PTHR35333:SF3">
    <property type="entry name" value="BETA-LACTAMASE-TYPE TRANSPEPTIDASE FOLD CONTAINING PROTEIN"/>
    <property type="match status" value="1"/>
</dbReference>
<keyword evidence="3" id="KW-0378">Hydrolase</keyword>
<evidence type="ECO:0000313" key="12">
    <source>
        <dbReference type="Proteomes" id="UP000034682"/>
    </source>
</evidence>
<dbReference type="InterPro" id="IPR001967">
    <property type="entry name" value="Peptidase_S11_N"/>
</dbReference>
<evidence type="ECO:0000259" key="10">
    <source>
        <dbReference type="Pfam" id="PF00768"/>
    </source>
</evidence>
<accession>A0A0G1T652</accession>
<evidence type="ECO:0000256" key="3">
    <source>
        <dbReference type="ARBA" id="ARBA00022801"/>
    </source>
</evidence>
<dbReference type="InterPro" id="IPR012338">
    <property type="entry name" value="Beta-lactam/transpept-like"/>
</dbReference>
<keyword evidence="11" id="KW-0121">Carboxypeptidase</keyword>
<dbReference type="AlphaFoldDB" id="A0A0G1T652"/>
<sequence>MNNRNSIIFAGAVLAAVLLGNITRESSPEVTLETKTENTSLVANIKTVSYADTPFLPSELTAQSALVRDLSAQKPVWTLNPEQMWPTASLAKLVTAVVAKEKIDLGQRIKVSAEAVATEGEAGALKTDGVYSLEDLLKALLIVSSNDAATALMEFYGETKFIQAMNLKAQAIGMRNTRFFDPSGLSALNQSNVLDLEKLIGYIVEYHPDILAITKEKSDGSTHPFAGKKNFLGGKTGFIDEASENLVSLFNNGGRTLLIIVLGSEDRAKDTQILYDYFTSH</sequence>
<reference evidence="11 12" key="1">
    <citation type="journal article" date="2015" name="Nature">
        <title>rRNA introns, odd ribosomes, and small enigmatic genomes across a large radiation of phyla.</title>
        <authorList>
            <person name="Brown C.T."/>
            <person name="Hug L.A."/>
            <person name="Thomas B.C."/>
            <person name="Sharon I."/>
            <person name="Castelle C.J."/>
            <person name="Singh A."/>
            <person name="Wilkins M.J."/>
            <person name="Williams K.H."/>
            <person name="Banfield J.F."/>
        </authorList>
    </citation>
    <scope>NUCLEOTIDE SEQUENCE [LARGE SCALE GENOMIC DNA]</scope>
</reference>
<dbReference type="PRINTS" id="PR00725">
    <property type="entry name" value="DADACBPTASE1"/>
</dbReference>
<evidence type="ECO:0000313" key="11">
    <source>
        <dbReference type="EMBL" id="KKU77271.1"/>
    </source>
</evidence>
<dbReference type="PANTHER" id="PTHR35333">
    <property type="entry name" value="BETA-LACTAMASE"/>
    <property type="match status" value="1"/>
</dbReference>
<dbReference type="InterPro" id="IPR018044">
    <property type="entry name" value="Peptidase_S11"/>
</dbReference>
<evidence type="ECO:0000256" key="2">
    <source>
        <dbReference type="ARBA" id="ARBA00022729"/>
    </source>
</evidence>
<dbReference type="GO" id="GO:0071555">
    <property type="term" value="P:cell wall organization"/>
    <property type="evidence" value="ECO:0007669"/>
    <property type="project" value="UniProtKB-KW"/>
</dbReference>
<dbReference type="EMBL" id="LCOK01000004">
    <property type="protein sequence ID" value="KKU77271.1"/>
    <property type="molecule type" value="Genomic_DNA"/>
</dbReference>
<dbReference type="InterPro" id="IPR000871">
    <property type="entry name" value="Beta-lactam_class-A"/>
</dbReference>
<feature type="active site" description="Acyl-ester intermediate" evidence="7">
    <location>
        <position position="89"/>
    </location>
</feature>
<evidence type="ECO:0000256" key="7">
    <source>
        <dbReference type="PIRSR" id="PIRSR618044-1"/>
    </source>
</evidence>
<feature type="binding site" evidence="8">
    <location>
        <position position="235"/>
    </location>
    <ligand>
        <name>substrate</name>
    </ligand>
</feature>
<dbReference type="GO" id="GO:0006508">
    <property type="term" value="P:proteolysis"/>
    <property type="evidence" value="ECO:0007669"/>
    <property type="project" value="InterPro"/>
</dbReference>
<evidence type="ECO:0000256" key="4">
    <source>
        <dbReference type="ARBA" id="ARBA00022960"/>
    </source>
</evidence>
<dbReference type="GO" id="GO:0046677">
    <property type="term" value="P:response to antibiotic"/>
    <property type="evidence" value="ECO:0007669"/>
    <property type="project" value="InterPro"/>
</dbReference>
<dbReference type="GO" id="GO:0009252">
    <property type="term" value="P:peptidoglycan biosynthetic process"/>
    <property type="evidence" value="ECO:0007669"/>
    <property type="project" value="UniProtKB-KW"/>
</dbReference>
<keyword evidence="4" id="KW-0133">Cell shape</keyword>
<feature type="active site" evidence="7">
    <location>
        <position position="144"/>
    </location>
</feature>
<dbReference type="Pfam" id="PF00768">
    <property type="entry name" value="Peptidase_S11"/>
    <property type="match status" value="1"/>
</dbReference>
<dbReference type="SUPFAM" id="SSF56601">
    <property type="entry name" value="beta-lactamase/transpeptidase-like"/>
    <property type="match status" value="1"/>
</dbReference>
<dbReference type="GO" id="GO:0030655">
    <property type="term" value="P:beta-lactam antibiotic catabolic process"/>
    <property type="evidence" value="ECO:0007669"/>
    <property type="project" value="InterPro"/>
</dbReference>
<evidence type="ECO:0000256" key="6">
    <source>
        <dbReference type="ARBA" id="ARBA00023316"/>
    </source>
</evidence>
<dbReference type="GO" id="GO:0008360">
    <property type="term" value="P:regulation of cell shape"/>
    <property type="evidence" value="ECO:0007669"/>
    <property type="project" value="UniProtKB-KW"/>
</dbReference>
<keyword evidence="5" id="KW-0573">Peptidoglycan synthesis</keyword>
<evidence type="ECO:0000256" key="9">
    <source>
        <dbReference type="RuleBase" id="RU004016"/>
    </source>
</evidence>
<evidence type="ECO:0000256" key="8">
    <source>
        <dbReference type="PIRSR" id="PIRSR618044-2"/>
    </source>
</evidence>
<comment type="similarity">
    <text evidence="1 9">Belongs to the peptidase S11 family.</text>
</comment>
<name>A0A0G1T652_9BACT</name>
<keyword evidence="2" id="KW-0732">Signal</keyword>
<comment type="caution">
    <text evidence="11">The sequence shown here is derived from an EMBL/GenBank/DDBJ whole genome shotgun (WGS) entry which is preliminary data.</text>
</comment>
<keyword evidence="11" id="KW-0645">Protease</keyword>
<feature type="domain" description="Peptidase S11 D-alanyl-D-alanine carboxypeptidase A N-terminal" evidence="10">
    <location>
        <begin position="58"/>
        <end position="264"/>
    </location>
</feature>
<dbReference type="GO" id="GO:0008800">
    <property type="term" value="F:beta-lactamase activity"/>
    <property type="evidence" value="ECO:0007669"/>
    <property type="project" value="InterPro"/>
</dbReference>
<evidence type="ECO:0000256" key="1">
    <source>
        <dbReference type="ARBA" id="ARBA00007164"/>
    </source>
</evidence>
<dbReference type="Proteomes" id="UP000034682">
    <property type="component" value="Unassembled WGS sequence"/>
</dbReference>
<dbReference type="Gene3D" id="3.40.710.10">
    <property type="entry name" value="DD-peptidase/beta-lactamase superfamily"/>
    <property type="match status" value="1"/>
</dbReference>
<evidence type="ECO:0000256" key="5">
    <source>
        <dbReference type="ARBA" id="ARBA00022984"/>
    </source>
</evidence>
<keyword evidence="6" id="KW-0961">Cell wall biogenesis/degradation</keyword>
<proteinExistence type="inferred from homology"/>
<organism evidence="11 12">
    <name type="scientific">Candidatus Giovannonibacteria bacterium GW2011_GWB1_47_6b</name>
    <dbReference type="NCBI Taxonomy" id="1618655"/>
    <lineage>
        <taxon>Bacteria</taxon>
        <taxon>Candidatus Giovannoniibacteriota</taxon>
    </lineage>
</organism>
<gene>
    <name evidence="11" type="ORF">UY02_C0004G0016</name>
</gene>
<protein>
    <submittedName>
        <fullName evidence="11">Peptidase S11 D-alanyl-D-alanine carboxypeptidase 1</fullName>
    </submittedName>
</protein>
<feature type="active site" description="Proton acceptor" evidence="7">
    <location>
        <position position="92"/>
    </location>
</feature>